<protein>
    <recommendedName>
        <fullName evidence="1">F-box domain-containing protein</fullName>
    </recommendedName>
</protein>
<dbReference type="OrthoDB" id="3158482at2759"/>
<dbReference type="Proteomes" id="UP000007148">
    <property type="component" value="Unassembled WGS sequence"/>
</dbReference>
<comment type="caution">
    <text evidence="2">The sequence shown here is derived from an EMBL/GenBank/DDBJ whole genome shotgun (WGS) entry which is preliminary data.</text>
</comment>
<name>G4TAA3_SERID</name>
<dbReference type="HOGENOM" id="CLU_484932_0_0_1"/>
<proteinExistence type="predicted"/>
<sequence length="572" mass="65443">MAASGALSQLQDLPEALIFEICEHLDIFSLVSLSEVDRFFYKLANERPSFWIYTLTHSGLLLPLYSFRSLPSFSARELYIAAHRAVLTERNLSSQNPKLLSYRYIPWPYDPAPGVSLAAGAWEMPEEAVRMHLSHYNGEWMFTVSSNNILRILHLRSGKVGLMYDQDRYEGGMDDVSRVSWAVEFRETDHAYMVMNCYLQGETGPEPSVRLLNVRFFPETALATVETISTYSTPIMTSHLDLAGGYIVATIPRTDNEYLGDVHMIRMRDMKPMVLPPLYPALRIAAFEEYFLSTAISPTNQVYVQVVGYPHYVQGKEESEPLFSLRSYHIPYRGPIFDRGTPFGCQTCHFYTGQQYSPIKFWIRPGRSGSWQVFTLNLDVKGLRSMASRVATGRAGQEETLTKTYWIMQEDSRILEEKGLHHWCIPAMSGRRYLWWRNVLNTLPSSTPSPEVATNGEIEAYGEHEDTPNEETEVEIETFQLFTAVTDHLATPNEVYAQYKSQNYEVDLTTVESGDEDSAGTRQLRSARKLEIPRGLSCRTSSIYMFLMEEWSGTVLVQMYSGDLWVLRYGKR</sequence>
<evidence type="ECO:0000259" key="1">
    <source>
        <dbReference type="PROSITE" id="PS50181"/>
    </source>
</evidence>
<dbReference type="AlphaFoldDB" id="G4TAA3"/>
<dbReference type="SUPFAM" id="SSF81383">
    <property type="entry name" value="F-box domain"/>
    <property type="match status" value="1"/>
</dbReference>
<dbReference type="InterPro" id="IPR036047">
    <property type="entry name" value="F-box-like_dom_sf"/>
</dbReference>
<evidence type="ECO:0000313" key="3">
    <source>
        <dbReference type="Proteomes" id="UP000007148"/>
    </source>
</evidence>
<evidence type="ECO:0000313" key="2">
    <source>
        <dbReference type="EMBL" id="CCA68211.1"/>
    </source>
</evidence>
<dbReference type="InterPro" id="IPR001810">
    <property type="entry name" value="F-box_dom"/>
</dbReference>
<dbReference type="InParanoid" id="G4TAA3"/>
<gene>
    <name evidence="2" type="ORF">PIIN_02077</name>
</gene>
<accession>G4TAA3</accession>
<organism evidence="2 3">
    <name type="scientific">Serendipita indica (strain DSM 11827)</name>
    <name type="common">Root endophyte fungus</name>
    <name type="synonym">Piriformospora indica</name>
    <dbReference type="NCBI Taxonomy" id="1109443"/>
    <lineage>
        <taxon>Eukaryota</taxon>
        <taxon>Fungi</taxon>
        <taxon>Dikarya</taxon>
        <taxon>Basidiomycota</taxon>
        <taxon>Agaricomycotina</taxon>
        <taxon>Agaricomycetes</taxon>
        <taxon>Sebacinales</taxon>
        <taxon>Serendipitaceae</taxon>
        <taxon>Serendipita</taxon>
    </lineage>
</organism>
<dbReference type="EMBL" id="CAFZ01000028">
    <property type="protein sequence ID" value="CCA68211.1"/>
    <property type="molecule type" value="Genomic_DNA"/>
</dbReference>
<reference evidence="2 3" key="1">
    <citation type="journal article" date="2011" name="PLoS Pathog.">
        <title>Endophytic Life Strategies Decoded by Genome and Transcriptome Analyses of the Mutualistic Root Symbiont Piriformospora indica.</title>
        <authorList>
            <person name="Zuccaro A."/>
            <person name="Lahrmann U."/>
            <person name="Guldener U."/>
            <person name="Langen G."/>
            <person name="Pfiffi S."/>
            <person name="Biedenkopf D."/>
            <person name="Wong P."/>
            <person name="Samans B."/>
            <person name="Grimm C."/>
            <person name="Basiewicz M."/>
            <person name="Murat C."/>
            <person name="Martin F."/>
            <person name="Kogel K.H."/>
        </authorList>
    </citation>
    <scope>NUCLEOTIDE SEQUENCE [LARGE SCALE GENOMIC DNA]</scope>
    <source>
        <strain evidence="2 3">DSM 11827</strain>
    </source>
</reference>
<feature type="domain" description="F-box" evidence="1">
    <location>
        <begin position="7"/>
        <end position="54"/>
    </location>
</feature>
<dbReference type="PROSITE" id="PS50181">
    <property type="entry name" value="FBOX"/>
    <property type="match status" value="1"/>
</dbReference>
<keyword evidence="3" id="KW-1185">Reference proteome</keyword>